<keyword evidence="8" id="KW-0804">Transcription</keyword>
<keyword evidence="14" id="KW-1185">Reference proteome</keyword>
<dbReference type="SMART" id="SM00448">
    <property type="entry name" value="REC"/>
    <property type="match status" value="1"/>
</dbReference>
<feature type="modified residue" description="4-aspartylphosphate" evidence="10">
    <location>
        <position position="68"/>
    </location>
</feature>
<dbReference type="SUPFAM" id="SSF46689">
    <property type="entry name" value="Homeodomain-like"/>
    <property type="match status" value="2"/>
</dbReference>
<evidence type="ECO:0000256" key="9">
    <source>
        <dbReference type="ARBA" id="ARBA00024867"/>
    </source>
</evidence>
<dbReference type="GO" id="GO:0043565">
    <property type="term" value="F:sequence-specific DNA binding"/>
    <property type="evidence" value="ECO:0007669"/>
    <property type="project" value="InterPro"/>
</dbReference>
<accession>A0A4Q7PP66</accession>
<name>A0A4Q7PP66_9FIRM</name>
<dbReference type="InterPro" id="IPR011006">
    <property type="entry name" value="CheY-like_superfamily"/>
</dbReference>
<dbReference type="InterPro" id="IPR018060">
    <property type="entry name" value="HTH_AraC"/>
</dbReference>
<comment type="function">
    <text evidence="9">May play the central regulatory role in sporulation. It may be an element of the effector pathway responsible for the activation of sporulation genes in response to nutritional stress. Spo0A may act in concert with spo0H (a sigma factor) to control the expression of some genes that are critical to the sporulation process.</text>
</comment>
<keyword evidence="7" id="KW-0238">DNA-binding</keyword>
<comment type="subcellular location">
    <subcellularLocation>
        <location evidence="1">Cytoplasm</location>
    </subcellularLocation>
</comment>
<evidence type="ECO:0000313" key="13">
    <source>
        <dbReference type="EMBL" id="RZT02789.1"/>
    </source>
</evidence>
<gene>
    <name evidence="13" type="ORF">EV209_0914</name>
</gene>
<evidence type="ECO:0000256" key="2">
    <source>
        <dbReference type="ARBA" id="ARBA00018672"/>
    </source>
</evidence>
<dbReference type="PANTHER" id="PTHR42713">
    <property type="entry name" value="HISTIDINE KINASE-RELATED"/>
    <property type="match status" value="1"/>
</dbReference>
<dbReference type="PANTHER" id="PTHR42713:SF3">
    <property type="entry name" value="TRANSCRIPTIONAL REGULATORY PROTEIN HPTR"/>
    <property type="match status" value="1"/>
</dbReference>
<dbReference type="Gene3D" id="1.10.10.60">
    <property type="entry name" value="Homeodomain-like"/>
    <property type="match status" value="2"/>
</dbReference>
<dbReference type="InterPro" id="IPR009057">
    <property type="entry name" value="Homeodomain-like_sf"/>
</dbReference>
<dbReference type="InterPro" id="IPR020449">
    <property type="entry name" value="Tscrpt_reg_AraC-type_HTH"/>
</dbReference>
<evidence type="ECO:0000256" key="8">
    <source>
        <dbReference type="ARBA" id="ARBA00023163"/>
    </source>
</evidence>
<organism evidence="13 14">
    <name type="scientific">Cuneatibacter caecimuris</name>
    <dbReference type="NCBI Taxonomy" id="1796618"/>
    <lineage>
        <taxon>Bacteria</taxon>
        <taxon>Bacillati</taxon>
        <taxon>Bacillota</taxon>
        <taxon>Clostridia</taxon>
        <taxon>Lachnospirales</taxon>
        <taxon>Lachnospiraceae</taxon>
        <taxon>Cuneatibacter</taxon>
    </lineage>
</organism>
<dbReference type="Pfam" id="PF12833">
    <property type="entry name" value="HTH_18"/>
    <property type="match status" value="1"/>
</dbReference>
<dbReference type="GO" id="GO:0005737">
    <property type="term" value="C:cytoplasm"/>
    <property type="evidence" value="ECO:0007669"/>
    <property type="project" value="UniProtKB-SubCell"/>
</dbReference>
<dbReference type="PRINTS" id="PR00032">
    <property type="entry name" value="HTHARAC"/>
</dbReference>
<dbReference type="InterPro" id="IPR001789">
    <property type="entry name" value="Sig_transdc_resp-reg_receiver"/>
</dbReference>
<dbReference type="GO" id="GO:0003700">
    <property type="term" value="F:DNA-binding transcription factor activity"/>
    <property type="evidence" value="ECO:0007669"/>
    <property type="project" value="InterPro"/>
</dbReference>
<dbReference type="SMART" id="SM00342">
    <property type="entry name" value="HTH_ARAC"/>
    <property type="match status" value="1"/>
</dbReference>
<keyword evidence="5" id="KW-0902">Two-component regulatory system</keyword>
<evidence type="ECO:0000256" key="4">
    <source>
        <dbReference type="ARBA" id="ARBA00022553"/>
    </source>
</evidence>
<proteinExistence type="predicted"/>
<dbReference type="EMBL" id="SGXF01000001">
    <property type="protein sequence ID" value="RZT02789.1"/>
    <property type="molecule type" value="Genomic_DNA"/>
</dbReference>
<protein>
    <recommendedName>
        <fullName evidence="2">Stage 0 sporulation protein A homolog</fullName>
    </recommendedName>
</protein>
<dbReference type="Pfam" id="PF00072">
    <property type="entry name" value="Response_reg"/>
    <property type="match status" value="1"/>
</dbReference>
<keyword evidence="3" id="KW-0963">Cytoplasm</keyword>
<feature type="domain" description="HTH araC/xylS-type" evidence="11">
    <location>
        <begin position="158"/>
        <end position="255"/>
    </location>
</feature>
<evidence type="ECO:0000256" key="6">
    <source>
        <dbReference type="ARBA" id="ARBA00023015"/>
    </source>
</evidence>
<keyword evidence="6" id="KW-0805">Transcription regulation</keyword>
<dbReference type="SUPFAM" id="SSF52172">
    <property type="entry name" value="CheY-like"/>
    <property type="match status" value="1"/>
</dbReference>
<reference evidence="13 14" key="1">
    <citation type="submission" date="2019-02" db="EMBL/GenBank/DDBJ databases">
        <title>Genomic Encyclopedia of Type Strains, Phase IV (KMG-IV): sequencing the most valuable type-strain genomes for metagenomic binning, comparative biology and taxonomic classification.</title>
        <authorList>
            <person name="Goeker M."/>
        </authorList>
    </citation>
    <scope>NUCLEOTIDE SEQUENCE [LARGE SCALE GENOMIC DNA]</scope>
    <source>
        <strain evidence="13 14">DSM 29486</strain>
    </source>
</reference>
<dbReference type="PROSITE" id="PS01124">
    <property type="entry name" value="HTH_ARAC_FAMILY_2"/>
    <property type="match status" value="1"/>
</dbReference>
<evidence type="ECO:0000259" key="12">
    <source>
        <dbReference type="PROSITE" id="PS50110"/>
    </source>
</evidence>
<evidence type="ECO:0000256" key="7">
    <source>
        <dbReference type="ARBA" id="ARBA00023125"/>
    </source>
</evidence>
<feature type="domain" description="Response regulatory" evidence="12">
    <location>
        <begin position="15"/>
        <end position="133"/>
    </location>
</feature>
<dbReference type="Gene3D" id="3.40.50.2300">
    <property type="match status" value="1"/>
</dbReference>
<evidence type="ECO:0000256" key="1">
    <source>
        <dbReference type="ARBA" id="ARBA00004496"/>
    </source>
</evidence>
<comment type="caution">
    <text evidence="13">The sequence shown here is derived from an EMBL/GenBank/DDBJ whole genome shotgun (WGS) entry which is preliminary data.</text>
</comment>
<sequence>MTYRFIKRTGERMYSLIIAEDDDNIRSGLVHLFPWEETGFTVIRDFSNGQAAWNYIKEHPDTTAVLTDVRMPVMDGLELTRRLFENFPDIQVFLISGYQDFTYAQTALRYHVRDFLVKPLRHHMLMLTFLKLKEELDRICAPASETERSNQYYDQIIRAVKAYVMDHLRTATLEEAAFLTHLSSSYLSRLFRGQTGQSFSDYLLQKRMERACSMLTDARHKIYEISDAIGYDNPKNFSRAFRNYYHLSPREYREGGGKLP</sequence>
<dbReference type="PROSITE" id="PS50110">
    <property type="entry name" value="RESPONSE_REGULATORY"/>
    <property type="match status" value="1"/>
</dbReference>
<dbReference type="InterPro" id="IPR051552">
    <property type="entry name" value="HptR"/>
</dbReference>
<evidence type="ECO:0000313" key="14">
    <source>
        <dbReference type="Proteomes" id="UP000292927"/>
    </source>
</evidence>
<dbReference type="CDD" id="cd17536">
    <property type="entry name" value="REC_YesN-like"/>
    <property type="match status" value="1"/>
</dbReference>
<evidence type="ECO:0000256" key="3">
    <source>
        <dbReference type="ARBA" id="ARBA00022490"/>
    </source>
</evidence>
<keyword evidence="4 10" id="KW-0597">Phosphoprotein</keyword>
<dbReference type="Proteomes" id="UP000292927">
    <property type="component" value="Unassembled WGS sequence"/>
</dbReference>
<evidence type="ECO:0000256" key="5">
    <source>
        <dbReference type="ARBA" id="ARBA00023012"/>
    </source>
</evidence>
<evidence type="ECO:0000259" key="11">
    <source>
        <dbReference type="PROSITE" id="PS01124"/>
    </source>
</evidence>
<evidence type="ECO:0000256" key="10">
    <source>
        <dbReference type="PROSITE-ProRule" id="PRU00169"/>
    </source>
</evidence>
<dbReference type="GO" id="GO:0000160">
    <property type="term" value="P:phosphorelay signal transduction system"/>
    <property type="evidence" value="ECO:0007669"/>
    <property type="project" value="UniProtKB-KW"/>
</dbReference>
<dbReference type="AlphaFoldDB" id="A0A4Q7PP66"/>